<reference evidence="1" key="3">
    <citation type="submission" date="2022-06" db="UniProtKB">
        <authorList>
            <consortium name="EnsemblPlants"/>
        </authorList>
    </citation>
    <scope>IDENTIFICATION</scope>
</reference>
<dbReference type="AlphaFoldDB" id="A0A8R7TGI7"/>
<reference evidence="2" key="1">
    <citation type="journal article" date="2013" name="Nature">
        <title>Draft genome of the wheat A-genome progenitor Triticum urartu.</title>
        <authorList>
            <person name="Ling H.Q."/>
            <person name="Zhao S."/>
            <person name="Liu D."/>
            <person name="Wang J."/>
            <person name="Sun H."/>
            <person name="Zhang C."/>
            <person name="Fan H."/>
            <person name="Li D."/>
            <person name="Dong L."/>
            <person name="Tao Y."/>
            <person name="Gao C."/>
            <person name="Wu H."/>
            <person name="Li Y."/>
            <person name="Cui Y."/>
            <person name="Guo X."/>
            <person name="Zheng S."/>
            <person name="Wang B."/>
            <person name="Yu K."/>
            <person name="Liang Q."/>
            <person name="Yang W."/>
            <person name="Lou X."/>
            <person name="Chen J."/>
            <person name="Feng M."/>
            <person name="Jian J."/>
            <person name="Zhang X."/>
            <person name="Luo G."/>
            <person name="Jiang Y."/>
            <person name="Liu J."/>
            <person name="Wang Z."/>
            <person name="Sha Y."/>
            <person name="Zhang B."/>
            <person name="Wu H."/>
            <person name="Tang D."/>
            <person name="Shen Q."/>
            <person name="Xue P."/>
            <person name="Zou S."/>
            <person name="Wang X."/>
            <person name="Liu X."/>
            <person name="Wang F."/>
            <person name="Yang Y."/>
            <person name="An X."/>
            <person name="Dong Z."/>
            <person name="Zhang K."/>
            <person name="Zhang X."/>
            <person name="Luo M.C."/>
            <person name="Dvorak J."/>
            <person name="Tong Y."/>
            <person name="Wang J."/>
            <person name="Yang H."/>
            <person name="Li Z."/>
            <person name="Wang D."/>
            <person name="Zhang A."/>
            <person name="Wang J."/>
        </authorList>
    </citation>
    <scope>NUCLEOTIDE SEQUENCE</scope>
    <source>
        <strain evidence="2">cv. G1812</strain>
    </source>
</reference>
<evidence type="ECO:0000313" key="1">
    <source>
        <dbReference type="EnsemblPlants" id="TuG1812G0200002535.01.T01.cds419071"/>
    </source>
</evidence>
<dbReference type="Gramene" id="TuG1812G0200002535.01.T01">
    <property type="protein sequence ID" value="TuG1812G0200002535.01.T01.cds419071"/>
    <property type="gene ID" value="TuG1812G0200002535.01"/>
</dbReference>
<reference evidence="1" key="2">
    <citation type="submission" date="2018-03" db="EMBL/GenBank/DDBJ databases">
        <title>The Triticum urartu genome reveals the dynamic nature of wheat genome evolution.</title>
        <authorList>
            <person name="Ling H."/>
            <person name="Ma B."/>
            <person name="Shi X."/>
            <person name="Liu H."/>
            <person name="Dong L."/>
            <person name="Sun H."/>
            <person name="Cao Y."/>
            <person name="Gao Q."/>
            <person name="Zheng S."/>
            <person name="Li Y."/>
            <person name="Yu Y."/>
            <person name="Du H."/>
            <person name="Qi M."/>
            <person name="Li Y."/>
            <person name="Yu H."/>
            <person name="Cui Y."/>
            <person name="Wang N."/>
            <person name="Chen C."/>
            <person name="Wu H."/>
            <person name="Zhao Y."/>
            <person name="Zhang J."/>
            <person name="Li Y."/>
            <person name="Zhou W."/>
            <person name="Zhang B."/>
            <person name="Hu W."/>
            <person name="Eijk M."/>
            <person name="Tang J."/>
            <person name="Witsenboer H."/>
            <person name="Zhao S."/>
            <person name="Li Z."/>
            <person name="Zhang A."/>
            <person name="Wang D."/>
            <person name="Liang C."/>
        </authorList>
    </citation>
    <scope>NUCLEOTIDE SEQUENCE [LARGE SCALE GENOMIC DNA]</scope>
    <source>
        <strain evidence="1">cv. G1812</strain>
    </source>
</reference>
<name>A0A8R7TGI7_TRIUA</name>
<dbReference type="EnsemblPlants" id="TuG1812G0200002535.01.T01">
    <property type="protein sequence ID" value="TuG1812G0200002535.01.T01.cds419071"/>
    <property type="gene ID" value="TuG1812G0200002535.01"/>
</dbReference>
<protein>
    <submittedName>
        <fullName evidence="1">Uncharacterized protein</fullName>
    </submittedName>
</protein>
<dbReference type="Proteomes" id="UP000015106">
    <property type="component" value="Chromosome 2"/>
</dbReference>
<organism evidence="1 2">
    <name type="scientific">Triticum urartu</name>
    <name type="common">Red wild einkorn</name>
    <name type="synonym">Crithodium urartu</name>
    <dbReference type="NCBI Taxonomy" id="4572"/>
    <lineage>
        <taxon>Eukaryota</taxon>
        <taxon>Viridiplantae</taxon>
        <taxon>Streptophyta</taxon>
        <taxon>Embryophyta</taxon>
        <taxon>Tracheophyta</taxon>
        <taxon>Spermatophyta</taxon>
        <taxon>Magnoliopsida</taxon>
        <taxon>Liliopsida</taxon>
        <taxon>Poales</taxon>
        <taxon>Poaceae</taxon>
        <taxon>BOP clade</taxon>
        <taxon>Pooideae</taxon>
        <taxon>Triticodae</taxon>
        <taxon>Triticeae</taxon>
        <taxon>Triticinae</taxon>
        <taxon>Triticum</taxon>
    </lineage>
</organism>
<accession>A0A8R7TGI7</accession>
<evidence type="ECO:0000313" key="2">
    <source>
        <dbReference type="Proteomes" id="UP000015106"/>
    </source>
</evidence>
<keyword evidence="2" id="KW-1185">Reference proteome</keyword>
<sequence length="25" mass="3099">MFEEMPPKTLESTRIWFDFYSWVGT</sequence>
<proteinExistence type="predicted"/>